<dbReference type="RefSeq" id="WP_108577167.1">
    <property type="nucleotide sequence ID" value="NZ_CP026952.1"/>
</dbReference>
<dbReference type="EMBL" id="CP026952">
    <property type="protein sequence ID" value="AWB91521.1"/>
    <property type="molecule type" value="Genomic_DNA"/>
</dbReference>
<dbReference type="AlphaFoldDB" id="A0A2S0WJK7"/>
<gene>
    <name evidence="1" type="ORF">C3E78_04400</name>
</gene>
<proteinExistence type="predicted"/>
<protein>
    <submittedName>
        <fullName evidence="1">Uncharacterized protein</fullName>
    </submittedName>
</protein>
<accession>A0A2S0WJK7</accession>
<evidence type="ECO:0000313" key="2">
    <source>
        <dbReference type="Proteomes" id="UP000244384"/>
    </source>
</evidence>
<keyword evidence="2" id="KW-1185">Reference proteome</keyword>
<evidence type="ECO:0000313" key="1">
    <source>
        <dbReference type="EMBL" id="AWB91521.1"/>
    </source>
</evidence>
<name>A0A2S0WJK7_9ACTN</name>
<organism evidence="1 2">
    <name type="scientific">Aeromicrobium chenweiae</name>
    <dbReference type="NCBI Taxonomy" id="2079793"/>
    <lineage>
        <taxon>Bacteria</taxon>
        <taxon>Bacillati</taxon>
        <taxon>Actinomycetota</taxon>
        <taxon>Actinomycetes</taxon>
        <taxon>Propionibacteriales</taxon>
        <taxon>Nocardioidaceae</taxon>
        <taxon>Aeromicrobium</taxon>
    </lineage>
</organism>
<reference evidence="2" key="1">
    <citation type="submission" date="2018-01" db="EMBL/GenBank/DDBJ databases">
        <authorList>
            <person name="Li J."/>
        </authorList>
    </citation>
    <scope>NUCLEOTIDE SEQUENCE [LARGE SCALE GENOMIC DNA]</scope>
    <source>
        <strain evidence="2">592</strain>
    </source>
</reference>
<sequence length="66" mass="6835">MNERSHPVSPAGSHLRTFLWVVLVLGAVANIIASAAAASLTVQITIGVVTAVALAGLVALWTRDRT</sequence>
<dbReference type="Proteomes" id="UP000244384">
    <property type="component" value="Chromosome"/>
</dbReference>
<accession>A0A5F2EW59</accession>
<dbReference type="KEGG" id="aez:C3E78_04400"/>